<dbReference type="AlphaFoldDB" id="A0A3B0ZQC0"/>
<reference evidence="2" key="1">
    <citation type="submission" date="2018-06" db="EMBL/GenBank/DDBJ databases">
        <authorList>
            <person name="Zhirakovskaya E."/>
        </authorList>
    </citation>
    <scope>NUCLEOTIDE SEQUENCE</scope>
</reference>
<sequence>MLRIIMLVSLLLINTLSFAQDKPPMAAIATAHPLATQAGMTILEQGGNAFDAAVAVTAALAVVEPTGSGLGGGGFWLIHDAEQNRQIMIDGRETAPGKAHRDMYLDAQGKVIPNLSMDGPLAAGIPGTPAAMEHLAKQYGQLPLSQSLAPAIGYAEQGFEVDKPYQKMAKFRLNALQASPAATQIFLENNQPPTDGFVIKQPDLANTLKAIAAQGAKGFYEGEIAQRLIEGVQQAGGIWTHQDLQNYQLIERTPVRSQYHHITLTSAAPPSSGGIVLSTMLNILEGYELSSIDEAQQIHLMVEAMRRAYRDRAEYMGDSDFVDVPQSMLTSKDYAAGLRATIHPNLATPSRLLPGAVDDDKGRDTTHFSIIDREGNRVSATMSINYPFGSGFVAPGTGVLLNDEMDDFSSKPGVPNAYGLVGAEANAIEPGKRPLSSMSPSFLETADRVAILGTPGGSRIITMLLLATLEFANNSPVETWVSAPRFHHQYLPDHIQYEPKALNSKLIESLQARGHKLKALNRQYGGMQAILWDKKANKVTAASDPRGIGTAVVK</sequence>
<dbReference type="GO" id="GO:0036374">
    <property type="term" value="F:glutathione hydrolase activity"/>
    <property type="evidence" value="ECO:0007669"/>
    <property type="project" value="UniProtKB-EC"/>
</dbReference>
<dbReference type="SUPFAM" id="SSF56235">
    <property type="entry name" value="N-terminal nucleophile aminohydrolases (Ntn hydrolases)"/>
    <property type="match status" value="1"/>
</dbReference>
<evidence type="ECO:0000313" key="2">
    <source>
        <dbReference type="EMBL" id="VAW88269.1"/>
    </source>
</evidence>
<dbReference type="EMBL" id="UOFP01000213">
    <property type="protein sequence ID" value="VAW88269.1"/>
    <property type="molecule type" value="Genomic_DNA"/>
</dbReference>
<dbReference type="PANTHER" id="PTHR43199:SF6">
    <property type="entry name" value="GLUTATHIONE HYDROLASE PROENZYME"/>
    <property type="match status" value="1"/>
</dbReference>
<gene>
    <name evidence="2" type="ORF">MNBD_GAMMA18-1049</name>
</gene>
<protein>
    <submittedName>
        <fullName evidence="2">Gamma-glutamyltranspeptidase @ Glutathione hydrolase</fullName>
        <ecNumber evidence="2">2.3.2.2</ecNumber>
        <ecNumber evidence="2">3.4.19.13</ecNumber>
    </submittedName>
</protein>
<dbReference type="Gene3D" id="3.60.20.40">
    <property type="match status" value="1"/>
</dbReference>
<organism evidence="2">
    <name type="scientific">hydrothermal vent metagenome</name>
    <dbReference type="NCBI Taxonomy" id="652676"/>
    <lineage>
        <taxon>unclassified sequences</taxon>
        <taxon>metagenomes</taxon>
        <taxon>ecological metagenomes</taxon>
    </lineage>
</organism>
<dbReference type="EC" id="2.3.2.2" evidence="2"/>
<dbReference type="GO" id="GO:0006751">
    <property type="term" value="P:glutathione catabolic process"/>
    <property type="evidence" value="ECO:0007669"/>
    <property type="project" value="InterPro"/>
</dbReference>
<dbReference type="InterPro" id="IPR029055">
    <property type="entry name" value="Ntn_hydrolases_N"/>
</dbReference>
<keyword evidence="2" id="KW-0808">Transferase</keyword>
<dbReference type="PANTHER" id="PTHR43199">
    <property type="entry name" value="GLUTATHIONE HYDROLASE"/>
    <property type="match status" value="1"/>
</dbReference>
<accession>A0A3B0ZQC0</accession>
<proteinExistence type="predicted"/>
<dbReference type="InterPro" id="IPR051792">
    <property type="entry name" value="GGT_bact"/>
</dbReference>
<dbReference type="GO" id="GO:0103068">
    <property type="term" value="F:leukotriene C4 gamma-glutamyl transferase activity"/>
    <property type="evidence" value="ECO:0007669"/>
    <property type="project" value="UniProtKB-EC"/>
</dbReference>
<dbReference type="Gene3D" id="1.10.246.130">
    <property type="match status" value="1"/>
</dbReference>
<dbReference type="EC" id="3.4.19.13" evidence="2"/>
<dbReference type="InterPro" id="IPR000101">
    <property type="entry name" value="GGT_peptidase"/>
</dbReference>
<evidence type="ECO:0000256" key="1">
    <source>
        <dbReference type="ARBA" id="ARBA00023315"/>
    </source>
</evidence>
<name>A0A3B0ZQC0_9ZZZZ</name>
<dbReference type="Pfam" id="PF01019">
    <property type="entry name" value="G_glu_transpept"/>
    <property type="match status" value="1"/>
</dbReference>
<dbReference type="PRINTS" id="PR01210">
    <property type="entry name" value="GGTRANSPTASE"/>
</dbReference>
<keyword evidence="1 2" id="KW-0012">Acyltransferase</keyword>
<dbReference type="InterPro" id="IPR043137">
    <property type="entry name" value="GGT_ssub_C"/>
</dbReference>
<keyword evidence="2" id="KW-0378">Hydrolase</keyword>
<dbReference type="NCBIfam" id="TIGR00066">
    <property type="entry name" value="g_glut_trans"/>
    <property type="match status" value="1"/>
</dbReference>
<dbReference type="InterPro" id="IPR043138">
    <property type="entry name" value="GGT_lsub"/>
</dbReference>